<protein>
    <submittedName>
        <fullName evidence="3">Transporter substrate-binding domain-containing protein</fullName>
    </submittedName>
</protein>
<dbReference type="KEGG" id="ltr:EVS81_05930"/>
<evidence type="ECO:0000313" key="3">
    <source>
        <dbReference type="EMBL" id="QBE48436.1"/>
    </source>
</evidence>
<proteinExistence type="predicted"/>
<accession>A0A4P6KDI4</accession>
<dbReference type="PANTHER" id="PTHR35936">
    <property type="entry name" value="MEMBRANE-BOUND LYTIC MUREIN TRANSGLYCOSYLASE F"/>
    <property type="match status" value="1"/>
</dbReference>
<gene>
    <name evidence="3" type="ORF">EVS81_05930</name>
</gene>
<feature type="domain" description="Solute-binding protein family 3/N-terminal" evidence="2">
    <location>
        <begin position="70"/>
        <end position="309"/>
    </location>
</feature>
<dbReference type="Proteomes" id="UP000289260">
    <property type="component" value="Chromosome"/>
</dbReference>
<dbReference type="Gene3D" id="3.40.190.10">
    <property type="entry name" value="Periplasmic binding protein-like II"/>
    <property type="match status" value="2"/>
</dbReference>
<dbReference type="SUPFAM" id="SSF53850">
    <property type="entry name" value="Periplasmic binding protein-like II"/>
    <property type="match status" value="1"/>
</dbReference>
<dbReference type="Pfam" id="PF00497">
    <property type="entry name" value="SBP_bac_3"/>
    <property type="match status" value="1"/>
</dbReference>
<evidence type="ECO:0000256" key="1">
    <source>
        <dbReference type="ARBA" id="ARBA00022729"/>
    </source>
</evidence>
<dbReference type="EMBL" id="CP035806">
    <property type="protein sequence ID" value="QBE48436.1"/>
    <property type="molecule type" value="Genomic_DNA"/>
</dbReference>
<dbReference type="PANTHER" id="PTHR35936:SF19">
    <property type="entry name" value="AMINO-ACID-BINDING PROTEIN YXEM-RELATED"/>
    <property type="match status" value="1"/>
</dbReference>
<name>A0A4P6KDI4_9MICO</name>
<evidence type="ECO:0000259" key="2">
    <source>
        <dbReference type="SMART" id="SM00062"/>
    </source>
</evidence>
<dbReference type="InterPro" id="IPR001638">
    <property type="entry name" value="Solute-binding_3/MltF_N"/>
</dbReference>
<sequence>MCHITCSDVCAVPSLRRRITNDPVPQFERNLEMKRIARTSVALGMATALTMGMVACSPQGGEASTDDVETIVVGTSALVRPYTYIGDDDELTGYDIELLRLIDDRLDEYEFDFRTSDFPALFPGLDSGRFQVVANNLSATEERREKYDFSVPYIEAVFGIVQLEGDQVDRITDLSDLAGRTTYATPGLNYTRILEEYNEANPEEAVELVYTDLELQQQFQGLAAGTVDFIFSEEVVYQGYGIDGGLDVTFEALDSDSLVETYGTNLYSAYAFSRATDQSDLIAQVDEALQELLDDGTASALSEEFFNGLDVTPTP</sequence>
<dbReference type="SMART" id="SM00062">
    <property type="entry name" value="PBPb"/>
    <property type="match status" value="1"/>
</dbReference>
<reference evidence="3 4" key="1">
    <citation type="submission" date="2019-02" db="EMBL/GenBank/DDBJ databases">
        <authorList>
            <person name="Sun L."/>
            <person name="Pan D."/>
            <person name="Wu X."/>
        </authorList>
    </citation>
    <scope>NUCLEOTIDE SEQUENCE [LARGE SCALE GENOMIC DNA]</scope>
    <source>
        <strain evidence="3 4">JW-1</strain>
    </source>
</reference>
<dbReference type="AlphaFoldDB" id="A0A4P6KDI4"/>
<keyword evidence="1" id="KW-0732">Signal</keyword>
<evidence type="ECO:0000313" key="4">
    <source>
        <dbReference type="Proteomes" id="UP000289260"/>
    </source>
</evidence>
<organism evidence="3 4">
    <name type="scientific">Leucobacter triazinivorans</name>
    <dbReference type="NCBI Taxonomy" id="1784719"/>
    <lineage>
        <taxon>Bacteria</taxon>
        <taxon>Bacillati</taxon>
        <taxon>Actinomycetota</taxon>
        <taxon>Actinomycetes</taxon>
        <taxon>Micrococcales</taxon>
        <taxon>Microbacteriaceae</taxon>
        <taxon>Leucobacter</taxon>
    </lineage>
</organism>
<dbReference type="OrthoDB" id="9814902at2"/>
<keyword evidence="4" id="KW-1185">Reference proteome</keyword>